<feature type="domain" description="Peptidase M20 dimerisation" evidence="4">
    <location>
        <begin position="190"/>
        <end position="280"/>
    </location>
</feature>
<feature type="binding site" evidence="3">
    <location>
        <position position="367"/>
    </location>
    <ligand>
        <name>Mn(2+)</name>
        <dbReference type="ChEBI" id="CHEBI:29035"/>
        <label>2</label>
    </ligand>
</feature>
<dbReference type="FunFam" id="3.30.70.360:FF:000014">
    <property type="entry name" value="N-acyl-L-amino acid amidohydrolase"/>
    <property type="match status" value="1"/>
</dbReference>
<dbReference type="InterPro" id="IPR002933">
    <property type="entry name" value="Peptidase_M20"/>
</dbReference>
<dbReference type="InterPro" id="IPR017439">
    <property type="entry name" value="Amidohydrolase"/>
</dbReference>
<dbReference type="Pfam" id="PF01546">
    <property type="entry name" value="Peptidase_M20"/>
    <property type="match status" value="1"/>
</dbReference>
<protein>
    <submittedName>
        <fullName evidence="5">Amidohydrolase</fullName>
    </submittedName>
</protein>
<feature type="binding site" evidence="3">
    <location>
        <position position="106"/>
    </location>
    <ligand>
        <name>Mn(2+)</name>
        <dbReference type="ChEBI" id="CHEBI:29035"/>
        <label>2</label>
    </ligand>
</feature>
<evidence type="ECO:0000259" key="4">
    <source>
        <dbReference type="Pfam" id="PF07687"/>
    </source>
</evidence>
<dbReference type="Gene3D" id="3.30.70.360">
    <property type="match status" value="1"/>
</dbReference>
<dbReference type="OrthoDB" id="9776731at2"/>
<feature type="binding site" evidence="3">
    <location>
        <position position="142"/>
    </location>
    <ligand>
        <name>Mn(2+)</name>
        <dbReference type="ChEBI" id="CHEBI:29035"/>
        <label>2</label>
    </ligand>
</feature>
<dbReference type="PIRSF" id="PIRSF005962">
    <property type="entry name" value="Pept_M20D_amidohydro"/>
    <property type="match status" value="1"/>
</dbReference>
<comment type="cofactor">
    <cofactor evidence="3">
        <name>Mn(2+)</name>
        <dbReference type="ChEBI" id="CHEBI:29035"/>
    </cofactor>
    <text evidence="3">The Mn(2+) ion enhances activity.</text>
</comment>
<dbReference type="Proteomes" id="UP000315343">
    <property type="component" value="Unassembled WGS sequence"/>
</dbReference>
<dbReference type="NCBIfam" id="TIGR01891">
    <property type="entry name" value="amidohydrolases"/>
    <property type="match status" value="1"/>
</dbReference>
<keyword evidence="3" id="KW-0479">Metal-binding</keyword>
<keyword evidence="3" id="KW-0464">Manganese</keyword>
<proteinExistence type="inferred from homology"/>
<dbReference type="SUPFAM" id="SSF53187">
    <property type="entry name" value="Zn-dependent exopeptidases"/>
    <property type="match status" value="1"/>
</dbReference>
<dbReference type="RefSeq" id="WP_145085970.1">
    <property type="nucleotide sequence ID" value="NZ_VLKH01000011.1"/>
</dbReference>
<evidence type="ECO:0000256" key="2">
    <source>
        <dbReference type="ARBA" id="ARBA00022801"/>
    </source>
</evidence>
<keyword evidence="6" id="KW-1185">Reference proteome</keyword>
<evidence type="ECO:0000256" key="3">
    <source>
        <dbReference type="PIRSR" id="PIRSR005962-1"/>
    </source>
</evidence>
<dbReference type="GO" id="GO:0046872">
    <property type="term" value="F:metal ion binding"/>
    <property type="evidence" value="ECO:0007669"/>
    <property type="project" value="UniProtKB-KW"/>
</dbReference>
<dbReference type="PANTHER" id="PTHR11014">
    <property type="entry name" value="PEPTIDASE M20 FAMILY MEMBER"/>
    <property type="match status" value="1"/>
</dbReference>
<dbReference type="Gene3D" id="3.40.630.10">
    <property type="entry name" value="Zn peptidases"/>
    <property type="match status" value="1"/>
</dbReference>
<name>A0A562J4H2_9FIRM</name>
<comment type="caution">
    <text evidence="5">The sequence shown here is derived from an EMBL/GenBank/DDBJ whole genome shotgun (WGS) entry which is preliminary data.</text>
</comment>
<accession>A0A562J4H2</accession>
<comment type="similarity">
    <text evidence="1">Belongs to the peptidase M20 family.</text>
</comment>
<evidence type="ECO:0000313" key="6">
    <source>
        <dbReference type="Proteomes" id="UP000315343"/>
    </source>
</evidence>
<keyword evidence="2 5" id="KW-0378">Hydrolase</keyword>
<organism evidence="5 6">
    <name type="scientific">Sedimentibacter saalensis</name>
    <dbReference type="NCBI Taxonomy" id="130788"/>
    <lineage>
        <taxon>Bacteria</taxon>
        <taxon>Bacillati</taxon>
        <taxon>Bacillota</taxon>
        <taxon>Tissierellia</taxon>
        <taxon>Sedimentibacter</taxon>
    </lineage>
</organism>
<dbReference type="PANTHER" id="PTHR11014:SF63">
    <property type="entry name" value="METALLOPEPTIDASE, PUTATIVE (AFU_ORTHOLOGUE AFUA_6G09600)-RELATED"/>
    <property type="match status" value="1"/>
</dbReference>
<dbReference type="GO" id="GO:0016787">
    <property type="term" value="F:hydrolase activity"/>
    <property type="evidence" value="ECO:0007669"/>
    <property type="project" value="UniProtKB-KW"/>
</dbReference>
<gene>
    <name evidence="5" type="ORF">LY60_03194</name>
</gene>
<reference evidence="5 6" key="1">
    <citation type="submission" date="2019-07" db="EMBL/GenBank/DDBJ databases">
        <title>Genomic Encyclopedia of Type Strains, Phase I: the one thousand microbial genomes (KMG-I) project.</title>
        <authorList>
            <person name="Kyrpides N."/>
        </authorList>
    </citation>
    <scope>NUCLEOTIDE SEQUENCE [LARGE SCALE GENOMIC DNA]</scope>
    <source>
        <strain evidence="5 6">DSM 13558</strain>
    </source>
</reference>
<feature type="binding site" evidence="3">
    <location>
        <position position="167"/>
    </location>
    <ligand>
        <name>Mn(2+)</name>
        <dbReference type="ChEBI" id="CHEBI:29035"/>
        <label>2</label>
    </ligand>
</feature>
<dbReference type="AlphaFoldDB" id="A0A562J4H2"/>
<dbReference type="Pfam" id="PF07687">
    <property type="entry name" value="M20_dimer"/>
    <property type="match status" value="1"/>
</dbReference>
<feature type="binding site" evidence="3">
    <location>
        <position position="108"/>
    </location>
    <ligand>
        <name>Mn(2+)</name>
        <dbReference type="ChEBI" id="CHEBI:29035"/>
        <label>2</label>
    </ligand>
</feature>
<dbReference type="SUPFAM" id="SSF55031">
    <property type="entry name" value="Bacterial exopeptidase dimerisation domain"/>
    <property type="match status" value="1"/>
</dbReference>
<evidence type="ECO:0000313" key="5">
    <source>
        <dbReference type="EMBL" id="TWH78003.1"/>
    </source>
</evidence>
<dbReference type="InterPro" id="IPR036264">
    <property type="entry name" value="Bact_exopeptidase_dim_dom"/>
</dbReference>
<sequence length="394" mass="43517">MGYKKWVDELEMNYGETVQWRRHIHEYPEPSFEEKKTAEFIVSKLKEFKIDEIRTNVGNGYGIVAKIKGSKPGPTIAFRADIDALRLQEEADVMFSSKNPGIMHACGHDAHAATLLSVAKVLQNNRHELKGNLVLLFQPSEECPPGGAESMVKDGCLDGVDYVFGLHVMSNVEVGKIGYFSHFGSACSDTFNIKIQGKGGHGAMPHTAIDPVVIGANVVTQLQSLVSRYIDPLKPAVLTFAGFQAGGAADNIIADNAYLNGTVRTLNSEVRDLMEEQIKKMGNSIINSFGGKAEIEYRRGYPSVENTLEVTERLKNILASKFGEKEVSELTVTMGGEDFAYYLQEKPGSFFYVGAGNDDINANFPHHHPKFKIDEKSMIYSGKSFLALAEYYLL</sequence>
<evidence type="ECO:0000256" key="1">
    <source>
        <dbReference type="ARBA" id="ARBA00006153"/>
    </source>
</evidence>
<dbReference type="EMBL" id="VLKH01000011">
    <property type="protein sequence ID" value="TWH78003.1"/>
    <property type="molecule type" value="Genomic_DNA"/>
</dbReference>
<dbReference type="InterPro" id="IPR011650">
    <property type="entry name" value="Peptidase_M20_dimer"/>
</dbReference>